<gene>
    <name evidence="2" type="ORF">J2S59_001162</name>
</gene>
<name>A0ABT9NLQ6_9ACTN</name>
<feature type="compositionally biased region" description="Acidic residues" evidence="1">
    <location>
        <begin position="159"/>
        <end position="168"/>
    </location>
</feature>
<accession>A0ABT9NLQ6</accession>
<evidence type="ECO:0000313" key="3">
    <source>
        <dbReference type="Proteomes" id="UP001240447"/>
    </source>
</evidence>
<sequence length="168" mass="18231">MDVTRLSGLTDAKSLKPRGRFVAAGTDKRVSASTLHQKTRPTLDMLRTSEAVAVTHYNEVEGYLVAPDRYDGLVENATRAAERENELRATLPMLLAAARTGVAIPSETLERVMPGHGSDDWRAIAEFAATFPVRLSAGEHGEHITRARLSAHAGPIEESGNDDDLNLD</sequence>
<protein>
    <recommendedName>
        <fullName evidence="4">Type II toxin-antitoxin system Phd/YefM family antitoxin</fullName>
    </recommendedName>
</protein>
<reference evidence="2 3" key="1">
    <citation type="submission" date="2023-07" db="EMBL/GenBank/DDBJ databases">
        <title>Sequencing the genomes of 1000 actinobacteria strains.</title>
        <authorList>
            <person name="Klenk H.-P."/>
        </authorList>
    </citation>
    <scope>NUCLEOTIDE SEQUENCE [LARGE SCALE GENOMIC DNA]</scope>
    <source>
        <strain evidence="2 3">GD13</strain>
    </source>
</reference>
<feature type="region of interest" description="Disordered" evidence="1">
    <location>
        <begin position="149"/>
        <end position="168"/>
    </location>
</feature>
<evidence type="ECO:0000313" key="2">
    <source>
        <dbReference type="EMBL" id="MDP9821353.1"/>
    </source>
</evidence>
<organism evidence="2 3">
    <name type="scientific">Nocardioides massiliensis</name>
    <dbReference type="NCBI Taxonomy" id="1325935"/>
    <lineage>
        <taxon>Bacteria</taxon>
        <taxon>Bacillati</taxon>
        <taxon>Actinomycetota</taxon>
        <taxon>Actinomycetes</taxon>
        <taxon>Propionibacteriales</taxon>
        <taxon>Nocardioidaceae</taxon>
        <taxon>Nocardioides</taxon>
    </lineage>
</organism>
<keyword evidence="3" id="KW-1185">Reference proteome</keyword>
<evidence type="ECO:0000256" key="1">
    <source>
        <dbReference type="SAM" id="MobiDB-lite"/>
    </source>
</evidence>
<dbReference type="EMBL" id="JAUSQM010000001">
    <property type="protein sequence ID" value="MDP9821353.1"/>
    <property type="molecule type" value="Genomic_DNA"/>
</dbReference>
<evidence type="ECO:0008006" key="4">
    <source>
        <dbReference type="Google" id="ProtNLM"/>
    </source>
</evidence>
<dbReference type="RefSeq" id="WP_068124792.1">
    <property type="nucleotide sequence ID" value="NZ_CCXJ01000774.2"/>
</dbReference>
<dbReference type="Proteomes" id="UP001240447">
    <property type="component" value="Unassembled WGS sequence"/>
</dbReference>
<proteinExistence type="predicted"/>
<comment type="caution">
    <text evidence="2">The sequence shown here is derived from an EMBL/GenBank/DDBJ whole genome shotgun (WGS) entry which is preliminary data.</text>
</comment>